<dbReference type="PANTHER" id="PTHR24320:SF148">
    <property type="entry name" value="NAD(P)-BINDING ROSSMANN-FOLD SUPERFAMILY PROTEIN"/>
    <property type="match status" value="1"/>
</dbReference>
<gene>
    <name evidence="3" type="ORF">GCM10009810_17170</name>
</gene>
<dbReference type="Proteomes" id="UP001501475">
    <property type="component" value="Unassembled WGS sequence"/>
</dbReference>
<sequence length="293" mass="31018">MAKWTASDIPDQSGRLFVITGANSGIGLEAAKSLCAIGAHVVFACRNMAKADAARADIAGSHEARQLDLSDLDSVRAFAADFGDRKIDVLINNAGIMAIPKSLSPQGHELQFATNVLGHFLLTALLLPQVTDRVVTLSSQVHRAGKVDVSDPDFANRRYNPWLAYAQSKLADLMLAYELQRRLTADRSPIRSMAAHPGYSATNLQSKGGSLQSTLMGLANRLPFVAQPAAMGALPTLYAATVPDLPGGSYIGPDGIGEMGGHPRPVGSSGASHDRAVARHLWELCERLTAPGS</sequence>
<accession>A0ABP4WR49</accession>
<dbReference type="Gene3D" id="3.40.50.720">
    <property type="entry name" value="NAD(P)-binding Rossmann-like Domain"/>
    <property type="match status" value="1"/>
</dbReference>
<comment type="caution">
    <text evidence="3">The sequence shown here is derived from an EMBL/GenBank/DDBJ whole genome shotgun (WGS) entry which is preliminary data.</text>
</comment>
<evidence type="ECO:0000313" key="4">
    <source>
        <dbReference type="Proteomes" id="UP001501475"/>
    </source>
</evidence>
<dbReference type="InterPro" id="IPR002347">
    <property type="entry name" value="SDR_fam"/>
</dbReference>
<keyword evidence="4" id="KW-1185">Reference proteome</keyword>
<protein>
    <submittedName>
        <fullName evidence="3">Oxidoreductase</fullName>
    </submittedName>
</protein>
<keyword evidence="2" id="KW-0560">Oxidoreductase</keyword>
<dbReference type="NCBIfam" id="NF004846">
    <property type="entry name" value="PRK06197.1"/>
    <property type="match status" value="1"/>
</dbReference>
<dbReference type="EMBL" id="BAAAPN010000044">
    <property type="protein sequence ID" value="GAA1758154.1"/>
    <property type="molecule type" value="Genomic_DNA"/>
</dbReference>
<dbReference type="CDD" id="cd05327">
    <property type="entry name" value="retinol-DH_like_SDR_c_like"/>
    <property type="match status" value="1"/>
</dbReference>
<dbReference type="RefSeq" id="WP_344064843.1">
    <property type="nucleotide sequence ID" value="NZ_BAAAPN010000044.1"/>
</dbReference>
<evidence type="ECO:0000313" key="3">
    <source>
        <dbReference type="EMBL" id="GAA1758154.1"/>
    </source>
</evidence>
<dbReference type="InterPro" id="IPR020904">
    <property type="entry name" value="Sc_DH/Rdtase_CS"/>
</dbReference>
<reference evidence="4" key="1">
    <citation type="journal article" date="2019" name="Int. J. Syst. Evol. Microbiol.">
        <title>The Global Catalogue of Microorganisms (GCM) 10K type strain sequencing project: providing services to taxonomists for standard genome sequencing and annotation.</title>
        <authorList>
            <consortium name="The Broad Institute Genomics Platform"/>
            <consortium name="The Broad Institute Genome Sequencing Center for Infectious Disease"/>
            <person name="Wu L."/>
            <person name="Ma J."/>
        </authorList>
    </citation>
    <scope>NUCLEOTIDE SEQUENCE [LARGE SCALE GENOMIC DNA]</scope>
    <source>
        <strain evidence="4">JCM 15591</strain>
    </source>
</reference>
<dbReference type="PRINTS" id="PR00081">
    <property type="entry name" value="GDHRDH"/>
</dbReference>
<name>A0ABP4WR49_9MICO</name>
<dbReference type="InterPro" id="IPR036291">
    <property type="entry name" value="NAD(P)-bd_dom_sf"/>
</dbReference>
<dbReference type="Pfam" id="PF00106">
    <property type="entry name" value="adh_short"/>
    <property type="match status" value="1"/>
</dbReference>
<dbReference type="SUPFAM" id="SSF51735">
    <property type="entry name" value="NAD(P)-binding Rossmann-fold domains"/>
    <property type="match status" value="1"/>
</dbReference>
<dbReference type="PANTHER" id="PTHR24320">
    <property type="entry name" value="RETINOL DEHYDROGENASE"/>
    <property type="match status" value="1"/>
</dbReference>
<organism evidence="3 4">
    <name type="scientific">Nostocoides vanveenii</name>
    <dbReference type="NCBI Taxonomy" id="330835"/>
    <lineage>
        <taxon>Bacteria</taxon>
        <taxon>Bacillati</taxon>
        <taxon>Actinomycetota</taxon>
        <taxon>Actinomycetes</taxon>
        <taxon>Micrococcales</taxon>
        <taxon>Intrasporangiaceae</taxon>
        <taxon>Nostocoides</taxon>
    </lineage>
</organism>
<evidence type="ECO:0000256" key="1">
    <source>
        <dbReference type="ARBA" id="ARBA00006484"/>
    </source>
</evidence>
<evidence type="ECO:0000256" key="2">
    <source>
        <dbReference type="ARBA" id="ARBA00023002"/>
    </source>
</evidence>
<proteinExistence type="inferred from homology"/>
<dbReference type="PROSITE" id="PS00061">
    <property type="entry name" value="ADH_SHORT"/>
    <property type="match status" value="1"/>
</dbReference>
<comment type="similarity">
    <text evidence="1">Belongs to the short-chain dehydrogenases/reductases (SDR) family.</text>
</comment>